<organism evidence="1 2">
    <name type="scientific">Araneus ventricosus</name>
    <name type="common">Orbweaver spider</name>
    <name type="synonym">Epeira ventricosa</name>
    <dbReference type="NCBI Taxonomy" id="182803"/>
    <lineage>
        <taxon>Eukaryota</taxon>
        <taxon>Metazoa</taxon>
        <taxon>Ecdysozoa</taxon>
        <taxon>Arthropoda</taxon>
        <taxon>Chelicerata</taxon>
        <taxon>Arachnida</taxon>
        <taxon>Araneae</taxon>
        <taxon>Araneomorphae</taxon>
        <taxon>Entelegynae</taxon>
        <taxon>Araneoidea</taxon>
        <taxon>Araneidae</taxon>
        <taxon>Araneus</taxon>
    </lineage>
</organism>
<gene>
    <name evidence="1" type="ORF">AVEN_6218_1</name>
</gene>
<accession>A0A4Y2LFP1</accession>
<sequence length="136" mass="14952">MRRYNAPTLGTEVGTIFVGDNGELPANRNICVYCDVCPTPTLIKDWVCALPGAGHFQSHLDNRHLPIPFLLAVLQTPGPSFGGLLTAFHYRLSSTDCTLGNIPKQVAFVLPSVFVCLINRVNDSFSFIHLYSFAKL</sequence>
<dbReference type="AlphaFoldDB" id="A0A4Y2LFP1"/>
<keyword evidence="2" id="KW-1185">Reference proteome</keyword>
<dbReference type="EMBL" id="BGPR01118476">
    <property type="protein sequence ID" value="GBN12990.1"/>
    <property type="molecule type" value="Genomic_DNA"/>
</dbReference>
<evidence type="ECO:0000313" key="1">
    <source>
        <dbReference type="EMBL" id="GBN12990.1"/>
    </source>
</evidence>
<proteinExistence type="predicted"/>
<comment type="caution">
    <text evidence="1">The sequence shown here is derived from an EMBL/GenBank/DDBJ whole genome shotgun (WGS) entry which is preliminary data.</text>
</comment>
<dbReference type="Proteomes" id="UP000499080">
    <property type="component" value="Unassembled WGS sequence"/>
</dbReference>
<name>A0A4Y2LFP1_ARAVE</name>
<reference evidence="1 2" key="1">
    <citation type="journal article" date="2019" name="Sci. Rep.">
        <title>Orb-weaving spider Araneus ventricosus genome elucidates the spidroin gene catalogue.</title>
        <authorList>
            <person name="Kono N."/>
            <person name="Nakamura H."/>
            <person name="Ohtoshi R."/>
            <person name="Moran D.A.P."/>
            <person name="Shinohara A."/>
            <person name="Yoshida Y."/>
            <person name="Fujiwara M."/>
            <person name="Mori M."/>
            <person name="Tomita M."/>
            <person name="Arakawa K."/>
        </authorList>
    </citation>
    <scope>NUCLEOTIDE SEQUENCE [LARGE SCALE GENOMIC DNA]</scope>
</reference>
<protein>
    <submittedName>
        <fullName evidence="1">Uncharacterized protein</fullName>
    </submittedName>
</protein>
<evidence type="ECO:0000313" key="2">
    <source>
        <dbReference type="Proteomes" id="UP000499080"/>
    </source>
</evidence>